<dbReference type="PANTHER" id="PTHR14950">
    <property type="entry name" value="DICER-RELATED"/>
    <property type="match status" value="1"/>
</dbReference>
<dbReference type="PANTHER" id="PTHR14950:SF46">
    <property type="entry name" value="ENDORIBONUCLEASE DICER HOMOLOG 3"/>
    <property type="match status" value="1"/>
</dbReference>
<dbReference type="InterPro" id="IPR000999">
    <property type="entry name" value="RNase_III_dom"/>
</dbReference>
<dbReference type="Gene3D" id="3.30.160.20">
    <property type="match status" value="1"/>
</dbReference>
<sequence length="427" mass="47929">MCSKTISDCVEALIGAYYVSGGLIAALHMMKWLGIDAELDPSLVAEAINRASLQPYVPNDEIQIIESKIGYKFSMKFFLQEALTHASANEFYCYQRLEFLGDSVLDLLITRYLYCNHTYIDSGELTDLRSASVSNETFAQVAVRNDLHKHLRHCSTLLLDQISEYAQSFPESWDTTRSVPGIKGPKLKLPPLRELNELCDSFGYFIREKCVNTGETVHAKLWLQLDDILLVGEAFNRSKKVAKGKAALYLLKELEDRGISRKRTKQGHARSSGTTDDDLLGPKMCKKQRIAEIPSPTNDSSRTAYGAEIPSQANDSSRTAYVIARINTNKGRPRATLYEICRKQLWPRPTFETTEERSRSPMEIDKGADRKIGFNSFVTKITLNVPSSGIIECTGDVRADKKSSCDSAAILMLYRLNELGKLIIRES</sequence>
<dbReference type="PROSITE" id="PS50142">
    <property type="entry name" value="RNASE_3_2"/>
    <property type="match status" value="1"/>
</dbReference>
<dbReference type="GO" id="GO:0005634">
    <property type="term" value="C:nucleus"/>
    <property type="evidence" value="ECO:0007669"/>
    <property type="project" value="TreeGrafter"/>
</dbReference>
<feature type="region of interest" description="Disordered" evidence="2">
    <location>
        <begin position="260"/>
        <end position="281"/>
    </location>
</feature>
<dbReference type="AlphaFoldDB" id="A0A9D3UB75"/>
<dbReference type="EMBL" id="JAIQCV010000013">
    <property type="protein sequence ID" value="KAH1033294.1"/>
    <property type="molecule type" value="Genomic_DNA"/>
</dbReference>
<comment type="caution">
    <text evidence="4">The sequence shown here is derived from an EMBL/GenBank/DDBJ whole genome shotgun (WGS) entry which is preliminary data.</text>
</comment>
<evidence type="ECO:0000256" key="1">
    <source>
        <dbReference type="ARBA" id="ARBA00022801"/>
    </source>
</evidence>
<dbReference type="Proteomes" id="UP000828251">
    <property type="component" value="Unassembled WGS sequence"/>
</dbReference>
<protein>
    <recommendedName>
        <fullName evidence="3">RNase III domain-containing protein</fullName>
    </recommendedName>
</protein>
<dbReference type="Pfam" id="PF00636">
    <property type="entry name" value="Ribonuclease_3"/>
    <property type="match status" value="1"/>
</dbReference>
<dbReference type="OrthoDB" id="6513042at2759"/>
<dbReference type="PROSITE" id="PS00517">
    <property type="entry name" value="RNASE_3_1"/>
    <property type="match status" value="1"/>
</dbReference>
<dbReference type="CDD" id="cd00593">
    <property type="entry name" value="RIBOc"/>
    <property type="match status" value="1"/>
</dbReference>
<keyword evidence="1" id="KW-0378">Hydrolase</keyword>
<feature type="domain" description="RNase III" evidence="3">
    <location>
        <begin position="62"/>
        <end position="214"/>
    </location>
</feature>
<dbReference type="GO" id="GO:0004525">
    <property type="term" value="F:ribonuclease III activity"/>
    <property type="evidence" value="ECO:0007669"/>
    <property type="project" value="InterPro"/>
</dbReference>
<evidence type="ECO:0000256" key="2">
    <source>
        <dbReference type="SAM" id="MobiDB-lite"/>
    </source>
</evidence>
<name>A0A9D3UB75_9ROSI</name>
<dbReference type="GO" id="GO:0030422">
    <property type="term" value="P:siRNA processing"/>
    <property type="evidence" value="ECO:0007669"/>
    <property type="project" value="TreeGrafter"/>
</dbReference>
<dbReference type="InterPro" id="IPR036389">
    <property type="entry name" value="RNase_III_sf"/>
</dbReference>
<evidence type="ECO:0000313" key="5">
    <source>
        <dbReference type="Proteomes" id="UP000828251"/>
    </source>
</evidence>
<dbReference type="GO" id="GO:0005737">
    <property type="term" value="C:cytoplasm"/>
    <property type="evidence" value="ECO:0007669"/>
    <property type="project" value="TreeGrafter"/>
</dbReference>
<evidence type="ECO:0000259" key="3">
    <source>
        <dbReference type="PROSITE" id="PS50142"/>
    </source>
</evidence>
<reference evidence="4 5" key="1">
    <citation type="journal article" date="2021" name="Plant Biotechnol. J.">
        <title>Multi-omics assisted identification of the key and species-specific regulatory components of drought-tolerant mechanisms in Gossypium stocksii.</title>
        <authorList>
            <person name="Yu D."/>
            <person name="Ke L."/>
            <person name="Zhang D."/>
            <person name="Wu Y."/>
            <person name="Sun Y."/>
            <person name="Mei J."/>
            <person name="Sun J."/>
            <person name="Sun Y."/>
        </authorList>
    </citation>
    <scope>NUCLEOTIDE SEQUENCE [LARGE SCALE GENOMIC DNA]</scope>
    <source>
        <strain evidence="5">cv. E1</strain>
        <tissue evidence="4">Leaf</tissue>
    </source>
</reference>
<dbReference type="GO" id="GO:0003723">
    <property type="term" value="F:RNA binding"/>
    <property type="evidence" value="ECO:0007669"/>
    <property type="project" value="TreeGrafter"/>
</dbReference>
<accession>A0A9D3UB75</accession>
<gene>
    <name evidence="4" type="ORF">J1N35_045468</name>
</gene>
<dbReference type="SMART" id="SM00535">
    <property type="entry name" value="RIBOc"/>
    <property type="match status" value="1"/>
</dbReference>
<dbReference type="SUPFAM" id="SSF54768">
    <property type="entry name" value="dsRNA-binding domain-like"/>
    <property type="match status" value="1"/>
</dbReference>
<dbReference type="Gene3D" id="1.10.1520.10">
    <property type="entry name" value="Ribonuclease III domain"/>
    <property type="match status" value="2"/>
</dbReference>
<dbReference type="SUPFAM" id="SSF69065">
    <property type="entry name" value="RNase III domain-like"/>
    <property type="match status" value="2"/>
</dbReference>
<organism evidence="4 5">
    <name type="scientific">Gossypium stocksii</name>
    <dbReference type="NCBI Taxonomy" id="47602"/>
    <lineage>
        <taxon>Eukaryota</taxon>
        <taxon>Viridiplantae</taxon>
        <taxon>Streptophyta</taxon>
        <taxon>Embryophyta</taxon>
        <taxon>Tracheophyta</taxon>
        <taxon>Spermatophyta</taxon>
        <taxon>Magnoliopsida</taxon>
        <taxon>eudicotyledons</taxon>
        <taxon>Gunneridae</taxon>
        <taxon>Pentapetalae</taxon>
        <taxon>rosids</taxon>
        <taxon>malvids</taxon>
        <taxon>Malvales</taxon>
        <taxon>Malvaceae</taxon>
        <taxon>Malvoideae</taxon>
        <taxon>Gossypium</taxon>
    </lineage>
</organism>
<evidence type="ECO:0000313" key="4">
    <source>
        <dbReference type="EMBL" id="KAH1033294.1"/>
    </source>
</evidence>
<proteinExistence type="predicted"/>
<keyword evidence="5" id="KW-1185">Reference proteome</keyword>